<evidence type="ECO:0000256" key="2">
    <source>
        <dbReference type="ARBA" id="ARBA00022540"/>
    </source>
</evidence>
<feature type="compositionally biased region" description="Low complexity" evidence="4">
    <location>
        <begin position="74"/>
        <end position="86"/>
    </location>
</feature>
<feature type="region of interest" description="Disordered" evidence="4">
    <location>
        <begin position="507"/>
        <end position="533"/>
    </location>
</feature>
<gene>
    <name evidence="5" type="ORF">FNF28_03638</name>
    <name evidence="6" type="ORF">FNF31_00091</name>
</gene>
<feature type="compositionally biased region" description="Acidic residues" evidence="4">
    <location>
        <begin position="520"/>
        <end position="533"/>
    </location>
</feature>
<dbReference type="Proteomes" id="UP000325113">
    <property type="component" value="Unassembled WGS sequence"/>
</dbReference>
<protein>
    <recommendedName>
        <fullName evidence="9">MI domain-containing protein</fullName>
    </recommendedName>
</protein>
<evidence type="ECO:0000313" key="6">
    <source>
        <dbReference type="EMBL" id="KAA0168930.1"/>
    </source>
</evidence>
<dbReference type="SUPFAM" id="SSF48371">
    <property type="entry name" value="ARM repeat"/>
    <property type="match status" value="2"/>
</dbReference>
<evidence type="ECO:0000256" key="3">
    <source>
        <dbReference type="ARBA" id="ARBA00022917"/>
    </source>
</evidence>
<proteinExistence type="inferred from homology"/>
<comment type="caution">
    <text evidence="5">The sequence shown here is derived from an EMBL/GenBank/DDBJ whole genome shotgun (WGS) entry which is preliminary data.</text>
</comment>
<feature type="compositionally biased region" description="Basic and acidic residues" evidence="4">
    <location>
        <begin position="88"/>
        <end position="105"/>
    </location>
</feature>
<name>A0A5A8DJR4_CAFRO</name>
<dbReference type="GO" id="GO:0016281">
    <property type="term" value="C:eukaryotic translation initiation factor 4F complex"/>
    <property type="evidence" value="ECO:0007669"/>
    <property type="project" value="TreeGrafter"/>
</dbReference>
<sequence length="1301" mass="136914">MSGHPHGQHPPNPVHGAPGAPGWPVQGHMAPGYPAHVFQQPRGPGFPNQGQYTPAHHVRPAMMYAAPAHPRHVAPPAAAAPAAAPADDAEKAQKLGKLPQKDGRPSDGVLARYMAKYKMTTIPEKVARLFMIAKDLDTAPEWLVDRCPELAGAAKPATAAAAAAAPAEAAAAAPVAAAPAAAKAEPKPAEAAAPASTPSSPAPAATASKAEAETGVRSAEGLAPSRPSAGTAFEPRQPVEDKFATMRGPAPTAEEAEADAALDAKRYSVRQMLDIGAAVRDDFRAATTPSTMDEWLAIGAYEALINVSTPTPALSGDSSDSRDPRDGKRFGNKGRGSQRPAGRGGGRHQRFVPSYSVASARALLHKAENAYSPDKGIERTPMQKVRAKVIAICNKLSRDNLALLSDELLKLEMTSHAMMMTVVTAIFDKVLEDAFYHDVFAELSKVLVERADWSKNFRRVYEVSAEEAAENETQWAQMLAEEEVATAAASAEAEAVRAVAEASDSGEASAAASGAGGSAADDEDDGAANDISADDEEMMERIAADFKTKDASVCATECGLDSVQLEKLAFKAEQRAAAKARSFDKMKNSALLDNNFRPALELKAGWWFDVTGTAEDSEAVAPFGPFETKSQAEEKARAWTSFRRVLLNQCQQEFMRSDLYAELDEEEKADLSRQAALEARGTFRTGVQGELKRRQARRNTLRIRIKSRMLANVGFIGHLYVQGIAGQNVIFGCAEQLASGRDDTRMEQGVAVPDDDSAEAFCKLLCLVAPRMQELEKTKGEGDRLLPELVGAVDKWSKMKMIKTSTRFLCMDVLDAGKRGDWILPSVHKHAVHHTMTKKEFQQDEARREAEQQAQSARNSYGRGGFRGQDRGGGRHSQSGSRHSSRARVQVNSAAMSRSGMRPAWTSDSGKSSGGAGAHRGTGSRPGGSWGARTGASPSRGGAAATGASSGAAAAAAAAPAAKDVLEGKALLLRINGIVIESTNGVTDVKVALAELASCPTLSEAVGDHFASAVLAATSEEQRTKLGVEFSKFLGSEHIDGARILNGFQSTFEELAKVVSDGPRAPSFLGDLLGVMLKEGKANASQIIRSSIIAGPSDAAWQVVAAALKGTESTLDDLEKFGLVGTLPCSSARKMKMLSGKVEAAFGGLPKSLTELIAVREAVDAERGPAAAVEAFKAATTPKLSPIASISFSRATLCTAADFALQTSGFEAAVAAATVTKLAPLFIAAVEGCGSPPACIAALGSWVVAQLASGMCDDDFPEPFFAALVSSKVFDVAAVAEWKAGASKRSKSLQALAAMLK</sequence>
<feature type="region of interest" description="Disordered" evidence="4">
    <location>
        <begin position="187"/>
        <end position="238"/>
    </location>
</feature>
<accession>A0A5A8DJR4</accession>
<feature type="compositionally biased region" description="Basic and acidic residues" evidence="4">
    <location>
        <begin position="319"/>
        <end position="329"/>
    </location>
</feature>
<reference evidence="7 8" key="1">
    <citation type="submission" date="2019-07" db="EMBL/GenBank/DDBJ databases">
        <title>Genomes of Cafeteria roenbergensis.</title>
        <authorList>
            <person name="Fischer M.G."/>
            <person name="Hackl T."/>
            <person name="Roman M."/>
        </authorList>
    </citation>
    <scope>NUCLEOTIDE SEQUENCE [LARGE SCALE GENOMIC DNA]</scope>
    <source>
        <strain evidence="6 8">Cflag</strain>
        <strain evidence="5 7">RCC970-E3</strain>
    </source>
</reference>
<dbReference type="PANTHER" id="PTHR23253:SF9">
    <property type="entry name" value="EUKARYOTIC TRANSLATION INITIATION FACTOR 4 GAMMA 2"/>
    <property type="match status" value="1"/>
</dbReference>
<keyword evidence="2" id="KW-0396">Initiation factor</keyword>
<dbReference type="Proteomes" id="UP000324907">
    <property type="component" value="Unassembled WGS sequence"/>
</dbReference>
<keyword evidence="3" id="KW-0648">Protein biosynthesis</keyword>
<evidence type="ECO:0000313" key="8">
    <source>
        <dbReference type="Proteomes" id="UP000325113"/>
    </source>
</evidence>
<feature type="compositionally biased region" description="Low complexity" evidence="4">
    <location>
        <begin position="931"/>
        <end position="946"/>
    </location>
</feature>
<dbReference type="EMBL" id="VLTM01000001">
    <property type="protein sequence ID" value="KAA0168930.1"/>
    <property type="molecule type" value="Genomic_DNA"/>
</dbReference>
<feature type="compositionally biased region" description="Low complexity" evidence="4">
    <location>
        <begin position="187"/>
        <end position="209"/>
    </location>
</feature>
<feature type="compositionally biased region" description="Basic and acidic residues" evidence="4">
    <location>
        <begin position="837"/>
        <end position="851"/>
    </location>
</feature>
<dbReference type="GO" id="GO:0003729">
    <property type="term" value="F:mRNA binding"/>
    <property type="evidence" value="ECO:0007669"/>
    <property type="project" value="TreeGrafter"/>
</dbReference>
<evidence type="ECO:0000313" key="5">
    <source>
        <dbReference type="EMBL" id="KAA0164904.1"/>
    </source>
</evidence>
<feature type="region of interest" description="Disordered" evidence="4">
    <location>
        <begin position="1"/>
        <end position="54"/>
    </location>
</feature>
<dbReference type="PANTHER" id="PTHR23253">
    <property type="entry name" value="EUKARYOTIC TRANSLATION INITIATION FACTOR 4 GAMMA"/>
    <property type="match status" value="1"/>
</dbReference>
<dbReference type="EMBL" id="VLTL01000051">
    <property type="protein sequence ID" value="KAA0164904.1"/>
    <property type="molecule type" value="Genomic_DNA"/>
</dbReference>
<evidence type="ECO:0000256" key="4">
    <source>
        <dbReference type="SAM" id="MobiDB-lite"/>
    </source>
</evidence>
<feature type="region of interest" description="Disordered" evidence="4">
    <location>
        <begin position="830"/>
        <end position="946"/>
    </location>
</feature>
<feature type="region of interest" description="Disordered" evidence="4">
    <location>
        <begin position="72"/>
        <end position="105"/>
    </location>
</feature>
<dbReference type="InterPro" id="IPR016024">
    <property type="entry name" value="ARM-type_fold"/>
</dbReference>
<evidence type="ECO:0000313" key="7">
    <source>
        <dbReference type="Proteomes" id="UP000324907"/>
    </source>
</evidence>
<dbReference type="Gene3D" id="1.25.40.180">
    <property type="match status" value="3"/>
</dbReference>
<dbReference type="GO" id="GO:0003743">
    <property type="term" value="F:translation initiation factor activity"/>
    <property type="evidence" value="ECO:0007669"/>
    <property type="project" value="UniProtKB-KW"/>
</dbReference>
<organism evidence="5 7">
    <name type="scientific">Cafeteria roenbergensis</name>
    <name type="common">Marine flagellate</name>
    <dbReference type="NCBI Taxonomy" id="33653"/>
    <lineage>
        <taxon>Eukaryota</taxon>
        <taxon>Sar</taxon>
        <taxon>Stramenopiles</taxon>
        <taxon>Bigyra</taxon>
        <taxon>Opalozoa</taxon>
        <taxon>Bicosoecida</taxon>
        <taxon>Cafeteriaceae</taxon>
        <taxon>Cafeteria</taxon>
    </lineage>
</organism>
<evidence type="ECO:0000256" key="1">
    <source>
        <dbReference type="ARBA" id="ARBA00005775"/>
    </source>
</evidence>
<comment type="similarity">
    <text evidence="1">Belongs to the eukaryotic initiation factor 4G family.</text>
</comment>
<evidence type="ECO:0008006" key="9">
    <source>
        <dbReference type="Google" id="ProtNLM"/>
    </source>
</evidence>
<feature type="compositionally biased region" description="Gly residues" evidence="4">
    <location>
        <begin position="912"/>
        <end position="930"/>
    </location>
</feature>
<feature type="region of interest" description="Disordered" evidence="4">
    <location>
        <begin position="310"/>
        <end position="350"/>
    </location>
</feature>